<dbReference type="EMBL" id="CP049989">
    <property type="protein sequence ID" value="QIM52843.1"/>
    <property type="molecule type" value="Genomic_DNA"/>
</dbReference>
<proteinExistence type="predicted"/>
<evidence type="ECO:0000259" key="7">
    <source>
        <dbReference type="Pfam" id="PF04357"/>
    </source>
</evidence>
<keyword evidence="2 6" id="KW-0812">Transmembrane</keyword>
<keyword evidence="9" id="KW-1185">Reference proteome</keyword>
<dbReference type="PANTHER" id="PTHR36985">
    <property type="entry name" value="TRANSLOCATION AND ASSEMBLY MODULE SUBUNIT TAMB"/>
    <property type="match status" value="1"/>
</dbReference>
<comment type="subcellular location">
    <subcellularLocation>
        <location evidence="1">Membrane</location>
        <topology evidence="1">Single-pass membrane protein</topology>
    </subcellularLocation>
</comment>
<dbReference type="GO" id="GO:0009306">
    <property type="term" value="P:protein secretion"/>
    <property type="evidence" value="ECO:0007669"/>
    <property type="project" value="InterPro"/>
</dbReference>
<gene>
    <name evidence="8" type="ORF">G9Q37_12155</name>
</gene>
<evidence type="ECO:0000256" key="5">
    <source>
        <dbReference type="SAM" id="MobiDB-lite"/>
    </source>
</evidence>
<evidence type="ECO:0000313" key="9">
    <source>
        <dbReference type="Proteomes" id="UP000503162"/>
    </source>
</evidence>
<protein>
    <submittedName>
        <fullName evidence="8">DUF490 domain-containing protein</fullName>
    </submittedName>
</protein>
<feature type="compositionally biased region" description="Pro residues" evidence="5">
    <location>
        <begin position="1"/>
        <end position="11"/>
    </location>
</feature>
<dbReference type="GO" id="GO:0005886">
    <property type="term" value="C:plasma membrane"/>
    <property type="evidence" value="ECO:0007669"/>
    <property type="project" value="InterPro"/>
</dbReference>
<sequence length="1367" mass="144044">METPPPHPVHPPEAGDPKGPARPLPWGLTMLGRALLWLPAVLLGVVLAGALALGLWASTDGSLAQALRWGLAWQADHAPGLGHIEAEGVEGSVFGGGSVGRLRWQQEGLRVSADGARVALGGRFWLGLLRGEARIAQLRAERVQVIDERPPRPAEPATPLQNLVLPLPVEVSATVGVLALPGAELQAIDLTYRYGRADPGLGATDAHTLTLRSLQWAEGRYQAQATLGAQSPMPLRLQARGDLATTVPEGGTLDLRARATAQGTLAGADAALALTAQIEPVRSTDATPTLAGTARVRPWASQPLDEADLRLHRLNLAMLWPQAPQTALTGTLRALPDGAQWRASAQLQNEQAGAIDRRRLPLQSLELALVQQGERWTLERLDARAAGGRLQAEGQRDGVAAAGATAAPGASPSASPLTTLGDWQARLRLNGIDPAQLWSTLAPAALDGELRARALGPRSERPGVEVDARIAPAGRQPRRSAAEAWRLRELVLQGRWQPTGASLSAGELTLQRARLDALDGRIDAQGRVDTARPQANGRLALDLPGLQARFEGTLAHADGQGALDLDLADGARLLAWLRGLQNAPLIGDALRTALAPWADASLDARASGRLRWQGGLGGIPALGWPGAGRAAPPRIDLQLQVDRLRAQRGGDAPIDLALGDSRLTLQGPPEALALTLRARAGRAPWRAELDTAGQLALGSSPLDGRQGALRLDRLALSATPGDAGVRWTLSPTAPLRARWRAHDKGLDAELDAAGLRVLPQRGASAAAAPITLSWDSLSWRAGALQTRGRLEGLPLAWADALASTEANGQGPLAAAGLGGDLLFDGRWDLLLPAQAGEPPRVSLALERRSGDLLVQTDGAAFEDAASRSQRVPAGVKTAQLSVNTEGARVNAQLRWDSERLGEVSAEAGTTLSPPDAGQGAWHWPESAPLSGRVRANLPQVGVWSVLAPPGWRVRGALRAEATVGGTRAAPQFSGSLQGDDLALRSNVDGITFRNGQLRATLAGERIVIERLRLEGRGGAERGGVLEASGSAEWRRVQRDGATVREPVIALQLSADKLRASTRPDRRLTVSGQLDARLEGAALRLRGRLRADEALIVLPDETAPTLGGDVVVRGTEYPIERGSGVRVVPDVQVTLDLGDAFQLRGHGLQTRLAGQLEVRSAPNDPAPRIVGEVRTMSGTYRAYGQQLAIETGVVRFNGPYDNPALEILAVRPNATTQRVGVQITGSAQTPRVRLFSDPELPDSEKLAWLVLGRPASGAGAEAAVLQQAAIALLSRNGNSPLDGGLASALGLDALSFSGSSTNADGSSTAAALTLGKRIADNLYLSYERSLAGTLNTVSIFYDVTRRFTVRARAGSENAIDLIFTLSRD</sequence>
<evidence type="ECO:0000256" key="3">
    <source>
        <dbReference type="ARBA" id="ARBA00022989"/>
    </source>
</evidence>
<feature type="region of interest" description="Disordered" evidence="5">
    <location>
        <begin position="389"/>
        <end position="417"/>
    </location>
</feature>
<name>A0A6G8II63_9BURK</name>
<organism evidence="8 9">
    <name type="scientific">Hydrogenophaga crocea</name>
    <dbReference type="NCBI Taxonomy" id="2716225"/>
    <lineage>
        <taxon>Bacteria</taxon>
        <taxon>Pseudomonadati</taxon>
        <taxon>Pseudomonadota</taxon>
        <taxon>Betaproteobacteria</taxon>
        <taxon>Burkholderiales</taxon>
        <taxon>Comamonadaceae</taxon>
        <taxon>Hydrogenophaga</taxon>
    </lineage>
</organism>
<dbReference type="KEGG" id="hcz:G9Q37_12155"/>
<dbReference type="InterPro" id="IPR007452">
    <property type="entry name" value="TamB_C"/>
</dbReference>
<evidence type="ECO:0000256" key="4">
    <source>
        <dbReference type="ARBA" id="ARBA00023136"/>
    </source>
</evidence>
<reference evidence="8 9" key="1">
    <citation type="submission" date="2020-03" db="EMBL/GenBank/DDBJ databases">
        <title>Hydrogenophaga sp. nov. isolated from cyanobacterial mat.</title>
        <authorList>
            <person name="Thorat V."/>
            <person name="Kirdat K."/>
            <person name="Tiwarekar B."/>
            <person name="Costa E.D."/>
            <person name="Yadav A."/>
        </authorList>
    </citation>
    <scope>NUCLEOTIDE SEQUENCE [LARGE SCALE GENOMIC DNA]</scope>
    <source>
        <strain evidence="8 9">BA0156</strain>
    </source>
</reference>
<keyword evidence="3 6" id="KW-1133">Transmembrane helix</keyword>
<keyword evidence="4 6" id="KW-0472">Membrane</keyword>
<feature type="compositionally biased region" description="Low complexity" evidence="5">
    <location>
        <begin position="398"/>
        <end position="417"/>
    </location>
</feature>
<dbReference type="PANTHER" id="PTHR36985:SF1">
    <property type="entry name" value="TRANSLOCATION AND ASSEMBLY MODULE SUBUNIT TAMB"/>
    <property type="match status" value="1"/>
</dbReference>
<dbReference type="Proteomes" id="UP000503162">
    <property type="component" value="Chromosome"/>
</dbReference>
<dbReference type="RefSeq" id="WP_166227445.1">
    <property type="nucleotide sequence ID" value="NZ_CP049989.1"/>
</dbReference>
<feature type="domain" description="Translocation and assembly module TamB C-terminal" evidence="7">
    <location>
        <begin position="1021"/>
        <end position="1363"/>
    </location>
</feature>
<evidence type="ECO:0000256" key="1">
    <source>
        <dbReference type="ARBA" id="ARBA00004167"/>
    </source>
</evidence>
<evidence type="ECO:0000256" key="6">
    <source>
        <dbReference type="SAM" id="Phobius"/>
    </source>
</evidence>
<accession>A0A6G8II63</accession>
<dbReference type="Pfam" id="PF04357">
    <property type="entry name" value="TamB"/>
    <property type="match status" value="1"/>
</dbReference>
<feature type="region of interest" description="Disordered" evidence="5">
    <location>
        <begin position="1"/>
        <end position="21"/>
    </location>
</feature>
<feature type="transmembrane region" description="Helical" evidence="6">
    <location>
        <begin position="34"/>
        <end position="57"/>
    </location>
</feature>
<evidence type="ECO:0000313" key="8">
    <source>
        <dbReference type="EMBL" id="QIM52843.1"/>
    </source>
</evidence>
<evidence type="ECO:0000256" key="2">
    <source>
        <dbReference type="ARBA" id="ARBA00022692"/>
    </source>
</evidence>